<evidence type="ECO:0000313" key="2">
    <source>
        <dbReference type="Proteomes" id="UP001145481"/>
    </source>
</evidence>
<dbReference type="GO" id="GO:0016791">
    <property type="term" value="F:phosphatase activity"/>
    <property type="evidence" value="ECO:0007669"/>
    <property type="project" value="UniProtKB-ARBA"/>
</dbReference>
<dbReference type="InterPro" id="IPR036412">
    <property type="entry name" value="HAD-like_sf"/>
</dbReference>
<dbReference type="Proteomes" id="UP001145481">
    <property type="component" value="Unassembled WGS sequence"/>
</dbReference>
<dbReference type="GO" id="GO:0005829">
    <property type="term" value="C:cytosol"/>
    <property type="evidence" value="ECO:0007669"/>
    <property type="project" value="TreeGrafter"/>
</dbReference>
<dbReference type="Pfam" id="PF08282">
    <property type="entry name" value="Hydrolase_3"/>
    <property type="match status" value="1"/>
</dbReference>
<sequence length="251" mass="28666">MIFVFDLDGTICFDGKQIPLDIQHALEQLMQKDHQLIFASARPIRDLLPLLNPKLQQAMLIGGNGAITQVNKQITAQQPISSAVFTQIKQWIEEFDLDYLADDLWDYSKRLRQPHSIEHKIDPAKLAQNRPLSAIQHPIKTILLNLTQTQFLFLKQQLTHLEVNLIEHSEENGRFNLDITAKHINKYYTLTTYIGQAKYVAFGNDMNDIELLQHADYSVCVGDFAPLRKLANTHLFANPADIAQKIKQLIG</sequence>
<dbReference type="KEGG" id="pmul:DR93_1832"/>
<accession>A0A1E3XJZ7</accession>
<protein>
    <submittedName>
        <fullName evidence="1">HAD family hydrolase</fullName>
    </submittedName>
</protein>
<dbReference type="SUPFAM" id="SSF56784">
    <property type="entry name" value="HAD-like"/>
    <property type="match status" value="1"/>
</dbReference>
<comment type="caution">
    <text evidence="1">The sequence shown here is derived from an EMBL/GenBank/DDBJ whole genome shotgun (WGS) entry which is preliminary data.</text>
</comment>
<dbReference type="GO" id="GO:0000287">
    <property type="term" value="F:magnesium ion binding"/>
    <property type="evidence" value="ECO:0007669"/>
    <property type="project" value="TreeGrafter"/>
</dbReference>
<organism evidence="1 2">
    <name type="scientific">Pasteurella multocida</name>
    <dbReference type="NCBI Taxonomy" id="747"/>
    <lineage>
        <taxon>Bacteria</taxon>
        <taxon>Pseudomonadati</taxon>
        <taxon>Pseudomonadota</taxon>
        <taxon>Gammaproteobacteria</taxon>
        <taxon>Pasteurellales</taxon>
        <taxon>Pasteurellaceae</taxon>
        <taxon>Pasteurella</taxon>
    </lineage>
</organism>
<dbReference type="NCBIfam" id="TIGR01484">
    <property type="entry name" value="HAD-SF-IIB"/>
    <property type="match status" value="1"/>
</dbReference>
<reference evidence="1" key="1">
    <citation type="submission" date="2022-07" db="EMBL/GenBank/DDBJ databases">
        <title>Genome-based characterization of novel serogroup A variants of Pasteurella multocida.</title>
        <authorList>
            <person name="Prajapati A."/>
            <person name="Yogisharadhya R."/>
            <person name="Mohanty N."/>
            <person name="Chanda M."/>
            <person name="Mendem S.K."/>
            <person name="Siddaramappa S."/>
            <person name="Shivachandra S.B."/>
        </authorList>
    </citation>
    <scope>NUCLEOTIDE SEQUENCE</scope>
    <source>
        <strain evidence="1">NIVEDIPm19</strain>
    </source>
</reference>
<dbReference type="EMBL" id="JANJHC010000001">
    <property type="protein sequence ID" value="MDA5622047.1"/>
    <property type="molecule type" value="Genomic_DNA"/>
</dbReference>
<dbReference type="AlphaFoldDB" id="A0A1E3XJZ7"/>
<dbReference type="PANTHER" id="PTHR10000">
    <property type="entry name" value="PHOSPHOSERINE PHOSPHATASE"/>
    <property type="match status" value="1"/>
</dbReference>
<gene>
    <name evidence="1" type="ORF">NM948_00510</name>
</gene>
<keyword evidence="1" id="KW-0378">Hydrolase</keyword>
<name>A0A1E3XJZ7_PASMD</name>
<dbReference type="Gene3D" id="3.40.50.1000">
    <property type="entry name" value="HAD superfamily/HAD-like"/>
    <property type="match status" value="1"/>
</dbReference>
<proteinExistence type="predicted"/>
<evidence type="ECO:0000313" key="1">
    <source>
        <dbReference type="EMBL" id="MDA5622047.1"/>
    </source>
</evidence>
<dbReference type="InterPro" id="IPR006379">
    <property type="entry name" value="HAD-SF_hydro_IIB"/>
</dbReference>
<dbReference type="Gene3D" id="3.30.1240.10">
    <property type="match status" value="1"/>
</dbReference>
<dbReference type="RefSeq" id="WP_005751174.1">
    <property type="nucleotide sequence ID" value="NZ_AP025519.1"/>
</dbReference>
<dbReference type="InterPro" id="IPR023214">
    <property type="entry name" value="HAD_sf"/>
</dbReference>
<dbReference type="PANTHER" id="PTHR10000:SF53">
    <property type="entry name" value="5-AMINO-6-(5-PHOSPHO-D-RIBITYLAMINO)URACIL PHOSPHATASE YBJI-RELATED"/>
    <property type="match status" value="1"/>
</dbReference>